<dbReference type="SUPFAM" id="SSF54373">
    <property type="entry name" value="FAD-linked reductases, C-terminal domain"/>
    <property type="match status" value="1"/>
</dbReference>
<evidence type="ECO:0000313" key="8">
    <source>
        <dbReference type="Proteomes" id="UP001500212"/>
    </source>
</evidence>
<dbReference type="PANTHER" id="PTHR13789">
    <property type="entry name" value="MONOOXYGENASE"/>
    <property type="match status" value="1"/>
</dbReference>
<dbReference type="InterPro" id="IPR050493">
    <property type="entry name" value="FAD-dep_Monooxygenase_BioMet"/>
</dbReference>
<evidence type="ECO:0000256" key="5">
    <source>
        <dbReference type="ARBA" id="ARBA00023033"/>
    </source>
</evidence>
<evidence type="ECO:0000256" key="2">
    <source>
        <dbReference type="ARBA" id="ARBA00022630"/>
    </source>
</evidence>
<evidence type="ECO:0000256" key="4">
    <source>
        <dbReference type="ARBA" id="ARBA00023002"/>
    </source>
</evidence>
<keyword evidence="3" id="KW-0274">FAD</keyword>
<dbReference type="PANTHER" id="PTHR13789:SF318">
    <property type="entry name" value="GERANYLGERANYL DIPHOSPHATE REDUCTASE"/>
    <property type="match status" value="1"/>
</dbReference>
<evidence type="ECO:0000256" key="3">
    <source>
        <dbReference type="ARBA" id="ARBA00022827"/>
    </source>
</evidence>
<evidence type="ECO:0000256" key="1">
    <source>
        <dbReference type="ARBA" id="ARBA00001974"/>
    </source>
</evidence>
<dbReference type="Gene3D" id="3.50.50.60">
    <property type="entry name" value="FAD/NAD(P)-binding domain"/>
    <property type="match status" value="1"/>
</dbReference>
<gene>
    <name evidence="7" type="ORF">GCM10023195_50280</name>
</gene>
<dbReference type="RefSeq" id="WP_345359156.1">
    <property type="nucleotide sequence ID" value="NZ_BAABHJ010000018.1"/>
</dbReference>
<dbReference type="SUPFAM" id="SSF51905">
    <property type="entry name" value="FAD/NAD(P)-binding domain"/>
    <property type="match status" value="1"/>
</dbReference>
<feature type="domain" description="FAD-binding" evidence="6">
    <location>
        <begin position="8"/>
        <end position="350"/>
    </location>
</feature>
<proteinExistence type="predicted"/>
<evidence type="ECO:0000259" key="6">
    <source>
        <dbReference type="Pfam" id="PF01494"/>
    </source>
</evidence>
<dbReference type="Proteomes" id="UP001500212">
    <property type="component" value="Unassembled WGS sequence"/>
</dbReference>
<dbReference type="PRINTS" id="PR00420">
    <property type="entry name" value="RNGMNOXGNASE"/>
</dbReference>
<organism evidence="7 8">
    <name type="scientific">Actinoallomurus liliacearum</name>
    <dbReference type="NCBI Taxonomy" id="1080073"/>
    <lineage>
        <taxon>Bacteria</taxon>
        <taxon>Bacillati</taxon>
        <taxon>Actinomycetota</taxon>
        <taxon>Actinomycetes</taxon>
        <taxon>Streptosporangiales</taxon>
        <taxon>Thermomonosporaceae</taxon>
        <taxon>Actinoallomurus</taxon>
    </lineage>
</organism>
<evidence type="ECO:0000313" key="7">
    <source>
        <dbReference type="EMBL" id="GAA4611822.1"/>
    </source>
</evidence>
<keyword evidence="5" id="KW-0503">Monooxygenase</keyword>
<sequence>MNSAPESADVVVVGGGIGGLATAYALATSGRSVSVLERAPEFTEVGAGLQMAPNATRILKDWGLLDEVLEAGVAPRRLLFKDALDGSELTHLNLDDEFVRRYGGPYVVIHRSDLLAILARACERAGVNLVADCDVQDVVAAADGATARGRSGEHRASLAVAADGLHSTLRARFSDDSPVCSGYVAYRGAFPVAELGSRIDPETFRDVVVYLGPGCHLVQYALRRGEVFNTVAVFESPAYQRGEREWGGPEELDAAFSGACPEVRGGLESLWRNRRWPMYDRLPIPKWVDGRLVLTGDAAHPMLQYLAQGACQAIEDAHCLAGELKDAAEPDWADALKRYEAERTERTARVQGTARIWGDIWHVNGVGRLLRNELFRLRDPRDHTYLDWLYGERIIQLVR</sequence>
<keyword evidence="4" id="KW-0560">Oxidoreductase</keyword>
<dbReference type="InterPro" id="IPR036188">
    <property type="entry name" value="FAD/NAD-bd_sf"/>
</dbReference>
<reference evidence="8" key="1">
    <citation type="journal article" date="2019" name="Int. J. Syst. Evol. Microbiol.">
        <title>The Global Catalogue of Microorganisms (GCM) 10K type strain sequencing project: providing services to taxonomists for standard genome sequencing and annotation.</title>
        <authorList>
            <consortium name="The Broad Institute Genomics Platform"/>
            <consortium name="The Broad Institute Genome Sequencing Center for Infectious Disease"/>
            <person name="Wu L."/>
            <person name="Ma J."/>
        </authorList>
    </citation>
    <scope>NUCLEOTIDE SEQUENCE [LARGE SCALE GENOMIC DNA]</scope>
    <source>
        <strain evidence="8">JCM 17938</strain>
    </source>
</reference>
<dbReference type="Pfam" id="PF01494">
    <property type="entry name" value="FAD_binding_3"/>
    <property type="match status" value="1"/>
</dbReference>
<name>A0ABP8TPI8_9ACTN</name>
<protein>
    <submittedName>
        <fullName evidence="7">3-hydroxybenzoate 6-hydroxylase</fullName>
    </submittedName>
</protein>
<keyword evidence="8" id="KW-1185">Reference proteome</keyword>
<dbReference type="EMBL" id="BAABHJ010000018">
    <property type="protein sequence ID" value="GAA4611822.1"/>
    <property type="molecule type" value="Genomic_DNA"/>
</dbReference>
<comment type="caution">
    <text evidence="7">The sequence shown here is derived from an EMBL/GenBank/DDBJ whole genome shotgun (WGS) entry which is preliminary data.</text>
</comment>
<keyword evidence="2" id="KW-0285">Flavoprotein</keyword>
<dbReference type="InterPro" id="IPR002938">
    <property type="entry name" value="FAD-bd"/>
</dbReference>
<accession>A0ABP8TPI8</accession>
<comment type="cofactor">
    <cofactor evidence="1">
        <name>FAD</name>
        <dbReference type="ChEBI" id="CHEBI:57692"/>
    </cofactor>
</comment>